<evidence type="ECO:0000256" key="3">
    <source>
        <dbReference type="ARBA" id="ARBA00022679"/>
    </source>
</evidence>
<dbReference type="Gene3D" id="1.10.510.10">
    <property type="entry name" value="Transferase(Phosphotransferase) domain 1"/>
    <property type="match status" value="1"/>
</dbReference>
<evidence type="ECO:0000256" key="1">
    <source>
        <dbReference type="ARBA" id="ARBA00012513"/>
    </source>
</evidence>
<dbReference type="PROSITE" id="PS00108">
    <property type="entry name" value="PROTEIN_KINASE_ST"/>
    <property type="match status" value="1"/>
</dbReference>
<evidence type="ECO:0000256" key="10">
    <source>
        <dbReference type="RuleBase" id="RU000304"/>
    </source>
</evidence>
<keyword evidence="3" id="KW-0808">Transferase</keyword>
<dbReference type="PROSITE" id="PS50011">
    <property type="entry name" value="PROTEIN_KINASE_DOM"/>
    <property type="match status" value="1"/>
</dbReference>
<evidence type="ECO:0000256" key="5">
    <source>
        <dbReference type="ARBA" id="ARBA00022777"/>
    </source>
</evidence>
<gene>
    <name evidence="12" type="ORF">QVD17_07974</name>
</gene>
<comment type="catalytic activity">
    <reaction evidence="7">
        <text>L-threonyl-[protein] + ATP = O-phospho-L-threonyl-[protein] + ADP + H(+)</text>
        <dbReference type="Rhea" id="RHEA:46608"/>
        <dbReference type="Rhea" id="RHEA-COMP:11060"/>
        <dbReference type="Rhea" id="RHEA-COMP:11605"/>
        <dbReference type="ChEBI" id="CHEBI:15378"/>
        <dbReference type="ChEBI" id="CHEBI:30013"/>
        <dbReference type="ChEBI" id="CHEBI:30616"/>
        <dbReference type="ChEBI" id="CHEBI:61977"/>
        <dbReference type="ChEBI" id="CHEBI:456216"/>
        <dbReference type="EC" id="2.7.11.1"/>
    </reaction>
</comment>
<keyword evidence="6 9" id="KW-0067">ATP-binding</keyword>
<evidence type="ECO:0000256" key="6">
    <source>
        <dbReference type="ARBA" id="ARBA00022840"/>
    </source>
</evidence>
<dbReference type="GO" id="GO:0005886">
    <property type="term" value="C:plasma membrane"/>
    <property type="evidence" value="ECO:0007669"/>
    <property type="project" value="TreeGrafter"/>
</dbReference>
<organism evidence="12 13">
    <name type="scientific">Tagetes erecta</name>
    <name type="common">African marigold</name>
    <dbReference type="NCBI Taxonomy" id="13708"/>
    <lineage>
        <taxon>Eukaryota</taxon>
        <taxon>Viridiplantae</taxon>
        <taxon>Streptophyta</taxon>
        <taxon>Embryophyta</taxon>
        <taxon>Tracheophyta</taxon>
        <taxon>Spermatophyta</taxon>
        <taxon>Magnoliopsida</taxon>
        <taxon>eudicotyledons</taxon>
        <taxon>Gunneridae</taxon>
        <taxon>Pentapetalae</taxon>
        <taxon>asterids</taxon>
        <taxon>campanulids</taxon>
        <taxon>Asterales</taxon>
        <taxon>Asteraceae</taxon>
        <taxon>Asteroideae</taxon>
        <taxon>Heliantheae alliance</taxon>
        <taxon>Tageteae</taxon>
        <taxon>Tagetes</taxon>
    </lineage>
</organism>
<dbReference type="GO" id="GO:0009506">
    <property type="term" value="C:plasmodesma"/>
    <property type="evidence" value="ECO:0007669"/>
    <property type="project" value="TreeGrafter"/>
</dbReference>
<dbReference type="InterPro" id="IPR000719">
    <property type="entry name" value="Prot_kinase_dom"/>
</dbReference>
<dbReference type="SMART" id="SM00220">
    <property type="entry name" value="S_TKc"/>
    <property type="match status" value="1"/>
</dbReference>
<proteinExistence type="inferred from homology"/>
<dbReference type="GO" id="GO:0004714">
    <property type="term" value="F:transmembrane receptor protein tyrosine kinase activity"/>
    <property type="evidence" value="ECO:0007669"/>
    <property type="project" value="InterPro"/>
</dbReference>
<keyword evidence="4 9" id="KW-0547">Nucleotide-binding</keyword>
<comment type="similarity">
    <text evidence="10">Belongs to the protein kinase superfamily.</text>
</comment>
<reference evidence="12" key="1">
    <citation type="journal article" date="2023" name="bioRxiv">
        <title>Improved chromosome-level genome assembly for marigold (Tagetes erecta).</title>
        <authorList>
            <person name="Jiang F."/>
            <person name="Yuan L."/>
            <person name="Wang S."/>
            <person name="Wang H."/>
            <person name="Xu D."/>
            <person name="Wang A."/>
            <person name="Fan W."/>
        </authorList>
    </citation>
    <scope>NUCLEOTIDE SEQUENCE</scope>
    <source>
        <strain evidence="12">WSJ</strain>
        <tissue evidence="12">Leaf</tissue>
    </source>
</reference>
<dbReference type="Gene3D" id="3.30.200.20">
    <property type="entry name" value="Phosphorylase Kinase, domain 1"/>
    <property type="match status" value="1"/>
</dbReference>
<dbReference type="InterPro" id="IPR017441">
    <property type="entry name" value="Protein_kinase_ATP_BS"/>
</dbReference>
<feature type="domain" description="Protein kinase" evidence="11">
    <location>
        <begin position="24"/>
        <end position="300"/>
    </location>
</feature>
<evidence type="ECO:0000256" key="2">
    <source>
        <dbReference type="ARBA" id="ARBA00022527"/>
    </source>
</evidence>
<dbReference type="Pfam" id="PF07714">
    <property type="entry name" value="PK_Tyr_Ser-Thr"/>
    <property type="match status" value="1"/>
</dbReference>
<dbReference type="PANTHER" id="PTHR27003">
    <property type="entry name" value="OS07G0166700 PROTEIN"/>
    <property type="match status" value="1"/>
</dbReference>
<feature type="binding site" evidence="9">
    <location>
        <position position="54"/>
    </location>
    <ligand>
        <name>ATP</name>
        <dbReference type="ChEBI" id="CHEBI:30616"/>
    </ligand>
</feature>
<evidence type="ECO:0000313" key="13">
    <source>
        <dbReference type="Proteomes" id="UP001229421"/>
    </source>
</evidence>
<dbReference type="InterPro" id="IPR001245">
    <property type="entry name" value="Ser-Thr/Tyr_kinase_cat_dom"/>
</dbReference>
<dbReference type="GO" id="GO:0004674">
    <property type="term" value="F:protein serine/threonine kinase activity"/>
    <property type="evidence" value="ECO:0007669"/>
    <property type="project" value="UniProtKB-KW"/>
</dbReference>
<dbReference type="EMBL" id="JAUHHV010000002">
    <property type="protein sequence ID" value="KAK1431514.1"/>
    <property type="molecule type" value="Genomic_DNA"/>
</dbReference>
<protein>
    <recommendedName>
        <fullName evidence="1">non-specific serine/threonine protein kinase</fullName>
        <ecNumber evidence="1">2.7.11.1</ecNumber>
    </recommendedName>
</protein>
<dbReference type="AlphaFoldDB" id="A0AAD8KZM5"/>
<dbReference type="InterPro" id="IPR045272">
    <property type="entry name" value="ANXUR1/2-like"/>
</dbReference>
<dbReference type="EC" id="2.7.11.1" evidence="1"/>
<evidence type="ECO:0000313" key="12">
    <source>
        <dbReference type="EMBL" id="KAK1431514.1"/>
    </source>
</evidence>
<dbReference type="FunFam" id="1.10.510.10:FF:001023">
    <property type="entry name" value="Os07g0541700 protein"/>
    <property type="match status" value="1"/>
</dbReference>
<dbReference type="GO" id="GO:0005524">
    <property type="term" value="F:ATP binding"/>
    <property type="evidence" value="ECO:0007669"/>
    <property type="project" value="UniProtKB-UniRule"/>
</dbReference>
<comment type="caution">
    <text evidence="12">The sequence shown here is derived from an EMBL/GenBank/DDBJ whole genome shotgun (WGS) entry which is preliminary data.</text>
</comment>
<keyword evidence="5" id="KW-0418">Kinase</keyword>
<evidence type="ECO:0000256" key="8">
    <source>
        <dbReference type="ARBA" id="ARBA00048679"/>
    </source>
</evidence>
<dbReference type="PROSITE" id="PS00107">
    <property type="entry name" value="PROTEIN_KINASE_ATP"/>
    <property type="match status" value="1"/>
</dbReference>
<evidence type="ECO:0000256" key="7">
    <source>
        <dbReference type="ARBA" id="ARBA00047899"/>
    </source>
</evidence>
<dbReference type="PANTHER" id="PTHR27003:SF326">
    <property type="entry name" value="PROTEIN KINASE DOMAIN-CONTAINING PROTEIN"/>
    <property type="match status" value="1"/>
</dbReference>
<accession>A0AAD8KZM5</accession>
<name>A0AAD8KZM5_TARER</name>
<dbReference type="Proteomes" id="UP001229421">
    <property type="component" value="Unassembled WGS sequence"/>
</dbReference>
<evidence type="ECO:0000256" key="9">
    <source>
        <dbReference type="PROSITE-ProRule" id="PRU10141"/>
    </source>
</evidence>
<dbReference type="SUPFAM" id="SSF56112">
    <property type="entry name" value="Protein kinase-like (PK-like)"/>
    <property type="match status" value="1"/>
</dbReference>
<comment type="catalytic activity">
    <reaction evidence="8">
        <text>L-seryl-[protein] + ATP = O-phospho-L-seryl-[protein] + ADP + H(+)</text>
        <dbReference type="Rhea" id="RHEA:17989"/>
        <dbReference type="Rhea" id="RHEA-COMP:9863"/>
        <dbReference type="Rhea" id="RHEA-COMP:11604"/>
        <dbReference type="ChEBI" id="CHEBI:15378"/>
        <dbReference type="ChEBI" id="CHEBI:29999"/>
        <dbReference type="ChEBI" id="CHEBI:30616"/>
        <dbReference type="ChEBI" id="CHEBI:83421"/>
        <dbReference type="ChEBI" id="CHEBI:456216"/>
        <dbReference type="EC" id="2.7.11.1"/>
    </reaction>
</comment>
<evidence type="ECO:0000256" key="4">
    <source>
        <dbReference type="ARBA" id="ARBA00022741"/>
    </source>
</evidence>
<dbReference type="InterPro" id="IPR008271">
    <property type="entry name" value="Ser/Thr_kinase_AS"/>
</dbReference>
<sequence length="422" mass="47712">MSQIPELADLRMPLQTIKLATHDFSEKYYIGKGGFGRVYKGQLSHPRDQAVAVKRLDENICGQGRKEFLMEIRMLASYKHPNIVSLIGFCDEDSEKALIYKHEANGSLDKHLADTDLTWEQRLRICLDAARGLKYLHEDVGTGHRVIHRDIKSSNILLDHDWKAKIADFGLSKIGLKNQGFSFLVSSGVGTYGYVDPQYMKTGLITKESDVYAFGVVLFEVLCGRPSVSEYRDNRKFLSTLVKLHYENRNLEEILFLNLRGHMKPYSVEAFSRIAYRCLNEDRRHRPTMGIVVKELEAALNHQVGGQLDLVDGVVRIMPCELKIESMVQIGLIKIRRSAVSNNNALVGRCGQDEVDQGALDVHGAKFFDSYGVVCELRTIRNNLLVYLEFRVLDFIFTDVDEIGFGCRCSSSDSDVDDGDDS</sequence>
<dbReference type="InterPro" id="IPR011009">
    <property type="entry name" value="Kinase-like_dom_sf"/>
</dbReference>
<evidence type="ECO:0000259" key="11">
    <source>
        <dbReference type="PROSITE" id="PS50011"/>
    </source>
</evidence>
<dbReference type="FunFam" id="3.30.200.20:FF:000039">
    <property type="entry name" value="receptor-like protein kinase FERONIA"/>
    <property type="match status" value="1"/>
</dbReference>
<keyword evidence="13" id="KW-1185">Reference proteome</keyword>
<keyword evidence="2 10" id="KW-0723">Serine/threonine-protein kinase</keyword>